<dbReference type="GO" id="GO:0005524">
    <property type="term" value="F:ATP binding"/>
    <property type="evidence" value="ECO:0007669"/>
    <property type="project" value="UniProtKB-KW"/>
</dbReference>
<dbReference type="Pfam" id="PF01288">
    <property type="entry name" value="HPPK"/>
    <property type="match status" value="1"/>
</dbReference>
<dbReference type="PANTHER" id="PTHR43071">
    <property type="entry name" value="2-AMINO-4-HYDROXY-6-HYDROXYMETHYLDIHYDROPTERIDINE PYROPHOSPHOKINASE"/>
    <property type="match status" value="1"/>
</dbReference>
<dbReference type="GO" id="GO:0016301">
    <property type="term" value="F:kinase activity"/>
    <property type="evidence" value="ECO:0007669"/>
    <property type="project" value="UniProtKB-KW"/>
</dbReference>
<comment type="caution">
    <text evidence="10">The sequence shown here is derived from an EMBL/GenBank/DDBJ whole genome shotgun (WGS) entry which is preliminary data.</text>
</comment>
<proteinExistence type="predicted"/>
<evidence type="ECO:0000313" key="10">
    <source>
        <dbReference type="EMBL" id="KXA62645.1"/>
    </source>
</evidence>
<gene>
    <name evidence="10" type="ORF">HMPREF3233_01508</name>
</gene>
<keyword evidence="5" id="KW-0547">Nucleotide-binding</keyword>
<reference evidence="10 11" key="1">
    <citation type="submission" date="2016-01" db="EMBL/GenBank/DDBJ databases">
        <authorList>
            <person name="Oliw E.H."/>
        </authorList>
    </citation>
    <scope>NUCLEOTIDE SEQUENCE [LARGE SCALE GENOMIC DNA]</scope>
    <source>
        <strain evidence="10 11">CMW7756B</strain>
    </source>
</reference>
<keyword evidence="7" id="KW-0067">ATP-binding</keyword>
<evidence type="ECO:0000256" key="8">
    <source>
        <dbReference type="ARBA" id="ARBA00022909"/>
    </source>
</evidence>
<evidence type="ECO:0000256" key="5">
    <source>
        <dbReference type="ARBA" id="ARBA00022741"/>
    </source>
</evidence>
<dbReference type="STRING" id="39777.B7L28_02560"/>
<keyword evidence="8" id="KW-0289">Folate biosynthesis</keyword>
<dbReference type="NCBIfam" id="TIGR01498">
    <property type="entry name" value="folK"/>
    <property type="match status" value="1"/>
</dbReference>
<dbReference type="RefSeq" id="WP_060807790.1">
    <property type="nucleotide sequence ID" value="NZ_KQ958119.1"/>
</dbReference>
<feature type="domain" description="7,8-dihydro-6-hydroxymethylpterin-pyrophosphokinase" evidence="9">
    <location>
        <begin position="88"/>
        <end position="99"/>
    </location>
</feature>
<evidence type="ECO:0000256" key="6">
    <source>
        <dbReference type="ARBA" id="ARBA00022777"/>
    </source>
</evidence>
<protein>
    <recommendedName>
        <fullName evidence="3">2-amino-4-hydroxy-6-hydroxymethyldihydropteridine diphosphokinase</fullName>
        <ecNumber evidence="3">2.7.6.3</ecNumber>
    </recommendedName>
</protein>
<dbReference type="EC" id="2.7.6.3" evidence="3"/>
<keyword evidence="4" id="KW-0808">Transferase</keyword>
<keyword evidence="6 10" id="KW-0418">Kinase</keyword>
<comment type="pathway">
    <text evidence="2">Cofactor biosynthesis; tetrahydrofolate biosynthesis; 2-amino-4-hydroxy-6-hydroxymethyl-7,8-dihydropteridine diphosphate from 7,8-dihydroneopterin triphosphate: step 4/4.</text>
</comment>
<dbReference type="GO" id="GO:0046656">
    <property type="term" value="P:folic acid biosynthetic process"/>
    <property type="evidence" value="ECO:0007669"/>
    <property type="project" value="UniProtKB-KW"/>
</dbReference>
<dbReference type="InterPro" id="IPR035907">
    <property type="entry name" value="Hppk_sf"/>
</dbReference>
<evidence type="ECO:0000259" key="9">
    <source>
        <dbReference type="PROSITE" id="PS00794"/>
    </source>
</evidence>
<dbReference type="AlphaFoldDB" id="A0A133S2N7"/>
<dbReference type="GO" id="GO:0003848">
    <property type="term" value="F:2-amino-4-hydroxy-6-hydroxymethyldihydropteridine diphosphokinase activity"/>
    <property type="evidence" value="ECO:0007669"/>
    <property type="project" value="UniProtKB-EC"/>
</dbReference>
<evidence type="ECO:0000256" key="3">
    <source>
        <dbReference type="ARBA" id="ARBA00013253"/>
    </source>
</evidence>
<dbReference type="PROSITE" id="PS00794">
    <property type="entry name" value="HPPK"/>
    <property type="match status" value="1"/>
</dbReference>
<dbReference type="Proteomes" id="UP000070226">
    <property type="component" value="Unassembled WGS sequence"/>
</dbReference>
<organism evidence="10">
    <name type="scientific">Veillonella atypica</name>
    <dbReference type="NCBI Taxonomy" id="39777"/>
    <lineage>
        <taxon>Bacteria</taxon>
        <taxon>Bacillati</taxon>
        <taxon>Bacillota</taxon>
        <taxon>Negativicutes</taxon>
        <taxon>Veillonellales</taxon>
        <taxon>Veillonellaceae</taxon>
        <taxon>Veillonella</taxon>
    </lineage>
</organism>
<evidence type="ECO:0000256" key="2">
    <source>
        <dbReference type="ARBA" id="ARBA00005051"/>
    </source>
</evidence>
<dbReference type="Gene3D" id="3.30.70.560">
    <property type="entry name" value="7,8-Dihydro-6-hydroxymethylpterin-pyrophosphokinase HPPK"/>
    <property type="match status" value="1"/>
</dbReference>
<evidence type="ECO:0000256" key="4">
    <source>
        <dbReference type="ARBA" id="ARBA00022679"/>
    </source>
</evidence>
<sequence length="156" mass="18036">MYTYYISVGSNIGNRRQFIMSAYDSLSIHPQVHGITSSSVMETEPWGYTEQDVFLNAVWRVSSSLEPHDLLDGLQSLECEAQRKRDIHWGPRTLDLDIVYALSDDGACMYINDARLVIPHPYFWDRLFVLEPLLELDKEFTYNGESIGDRIQTLKK</sequence>
<evidence type="ECO:0000313" key="11">
    <source>
        <dbReference type="Proteomes" id="UP000070226"/>
    </source>
</evidence>
<comment type="catalytic activity">
    <reaction evidence="1">
        <text>6-hydroxymethyl-7,8-dihydropterin + ATP = (7,8-dihydropterin-6-yl)methyl diphosphate + AMP + H(+)</text>
        <dbReference type="Rhea" id="RHEA:11412"/>
        <dbReference type="ChEBI" id="CHEBI:15378"/>
        <dbReference type="ChEBI" id="CHEBI:30616"/>
        <dbReference type="ChEBI" id="CHEBI:44841"/>
        <dbReference type="ChEBI" id="CHEBI:72950"/>
        <dbReference type="ChEBI" id="CHEBI:456215"/>
        <dbReference type="EC" id="2.7.6.3"/>
    </reaction>
</comment>
<dbReference type="EMBL" id="LRQT01000086">
    <property type="protein sequence ID" value="KXA62645.1"/>
    <property type="molecule type" value="Genomic_DNA"/>
</dbReference>
<evidence type="ECO:0000256" key="1">
    <source>
        <dbReference type="ARBA" id="ARBA00000198"/>
    </source>
</evidence>
<dbReference type="CDD" id="cd00483">
    <property type="entry name" value="HPPK"/>
    <property type="match status" value="1"/>
</dbReference>
<dbReference type="InterPro" id="IPR000550">
    <property type="entry name" value="Hppk"/>
</dbReference>
<dbReference type="PATRIC" id="fig|39777.7.peg.1473"/>
<name>A0A133S2N7_9FIRM</name>
<dbReference type="GO" id="GO:0046654">
    <property type="term" value="P:tetrahydrofolate biosynthetic process"/>
    <property type="evidence" value="ECO:0007669"/>
    <property type="project" value="UniProtKB-UniPathway"/>
</dbReference>
<dbReference type="SUPFAM" id="SSF55083">
    <property type="entry name" value="6-hydroxymethyl-7,8-dihydropterin pyrophosphokinase, HPPK"/>
    <property type="match status" value="1"/>
</dbReference>
<evidence type="ECO:0000256" key="7">
    <source>
        <dbReference type="ARBA" id="ARBA00022840"/>
    </source>
</evidence>
<dbReference type="PANTHER" id="PTHR43071:SF1">
    <property type="entry name" value="2-AMINO-4-HYDROXY-6-HYDROXYMETHYLDIHYDROPTERIDINE PYROPHOSPHOKINASE"/>
    <property type="match status" value="1"/>
</dbReference>
<accession>A0A133S2N7</accession>
<dbReference type="UniPathway" id="UPA00077">
    <property type="reaction ID" value="UER00155"/>
</dbReference>